<evidence type="ECO:0000313" key="3">
    <source>
        <dbReference type="EMBL" id="GAA4676748.1"/>
    </source>
</evidence>
<dbReference type="EMBL" id="BAABLM010000003">
    <property type="protein sequence ID" value="GAA4676748.1"/>
    <property type="molecule type" value="Genomic_DNA"/>
</dbReference>
<dbReference type="Gene3D" id="1.10.260.40">
    <property type="entry name" value="lambda repressor-like DNA-binding domains"/>
    <property type="match status" value="1"/>
</dbReference>
<dbReference type="Pfam" id="PF17765">
    <property type="entry name" value="MLTR_LBD"/>
    <property type="match status" value="1"/>
</dbReference>
<dbReference type="PANTHER" id="PTHR35010">
    <property type="entry name" value="BLL4672 PROTEIN-RELATED"/>
    <property type="match status" value="1"/>
</dbReference>
<dbReference type="PROSITE" id="PS50943">
    <property type="entry name" value="HTH_CROC1"/>
    <property type="match status" value="1"/>
</dbReference>
<gene>
    <name evidence="3" type="ORF">GCM10025780_21770</name>
</gene>
<dbReference type="InterPro" id="IPR010982">
    <property type="entry name" value="Lambda_DNA-bd_dom_sf"/>
</dbReference>
<organism evidence="3 4">
    <name type="scientific">Frondihabitans cladoniiphilus</name>
    <dbReference type="NCBI Taxonomy" id="715785"/>
    <lineage>
        <taxon>Bacteria</taxon>
        <taxon>Bacillati</taxon>
        <taxon>Actinomycetota</taxon>
        <taxon>Actinomycetes</taxon>
        <taxon>Micrococcales</taxon>
        <taxon>Microbacteriaceae</taxon>
        <taxon>Frondihabitans</taxon>
    </lineage>
</organism>
<dbReference type="SMART" id="SM00530">
    <property type="entry name" value="HTH_XRE"/>
    <property type="match status" value="1"/>
</dbReference>
<accession>A0ABP8VZ68</accession>
<dbReference type="PANTHER" id="PTHR35010:SF2">
    <property type="entry name" value="BLL4672 PROTEIN"/>
    <property type="match status" value="1"/>
</dbReference>
<dbReference type="InterPro" id="IPR001387">
    <property type="entry name" value="Cro/C1-type_HTH"/>
</dbReference>
<reference evidence="4" key="1">
    <citation type="journal article" date="2019" name="Int. J. Syst. Evol. Microbiol.">
        <title>The Global Catalogue of Microorganisms (GCM) 10K type strain sequencing project: providing services to taxonomists for standard genome sequencing and annotation.</title>
        <authorList>
            <consortium name="The Broad Institute Genomics Platform"/>
            <consortium name="The Broad Institute Genome Sequencing Center for Infectious Disease"/>
            <person name="Wu L."/>
            <person name="Ma J."/>
        </authorList>
    </citation>
    <scope>NUCLEOTIDE SEQUENCE [LARGE SCALE GENOMIC DNA]</scope>
    <source>
        <strain evidence="4">JCM 18956</strain>
    </source>
</reference>
<protein>
    <submittedName>
        <fullName evidence="3">Helix-turn-helix transcriptional regulator</fullName>
    </submittedName>
</protein>
<dbReference type="InterPro" id="IPR041413">
    <property type="entry name" value="MLTR_LBD"/>
</dbReference>
<name>A0ABP8VZ68_9MICO</name>
<sequence length="334" mass="36346">MRVAGVGLASGQASAQASAREQPGTGRASRSAHGVTYRQGVDNKSDIRDFLATRRARLTPQQAGLPDFGGTRRVPGLRREEVALLAGVSVDYYVRLERGNLSGVSEGVLEALVRALQLDETERAHLFDLARTANSSINARRRPTASRVRPGVLRLLDSISAPAWVRNGRMDVLAANQLGRALYSQVFESPLSPPNTARFCFLDPRAVDFWPEWKQIAHDTVATLRAEAGRNPYDKGLTDLIGELSTRSEEFRTRWAAHDVHQHRSGTKRMNHPVVGELDLNYEALQMVTDEGLTLLVYGAEPASKSAQGLALLASWAATEALAAASTDLTVDLA</sequence>
<feature type="compositionally biased region" description="Low complexity" evidence="1">
    <location>
        <begin position="1"/>
        <end position="19"/>
    </location>
</feature>
<dbReference type="Pfam" id="PF13560">
    <property type="entry name" value="HTH_31"/>
    <property type="match status" value="1"/>
</dbReference>
<dbReference type="SUPFAM" id="SSF47413">
    <property type="entry name" value="lambda repressor-like DNA-binding domains"/>
    <property type="match status" value="1"/>
</dbReference>
<proteinExistence type="predicted"/>
<evidence type="ECO:0000256" key="1">
    <source>
        <dbReference type="SAM" id="MobiDB-lite"/>
    </source>
</evidence>
<dbReference type="CDD" id="cd00093">
    <property type="entry name" value="HTH_XRE"/>
    <property type="match status" value="1"/>
</dbReference>
<comment type="caution">
    <text evidence="3">The sequence shown here is derived from an EMBL/GenBank/DDBJ whole genome shotgun (WGS) entry which is preliminary data.</text>
</comment>
<dbReference type="Proteomes" id="UP001501295">
    <property type="component" value="Unassembled WGS sequence"/>
</dbReference>
<evidence type="ECO:0000259" key="2">
    <source>
        <dbReference type="PROSITE" id="PS50943"/>
    </source>
</evidence>
<evidence type="ECO:0000313" key="4">
    <source>
        <dbReference type="Proteomes" id="UP001501295"/>
    </source>
</evidence>
<dbReference type="Gene3D" id="3.30.450.180">
    <property type="match status" value="1"/>
</dbReference>
<feature type="domain" description="HTH cro/C1-type" evidence="2">
    <location>
        <begin position="76"/>
        <end position="123"/>
    </location>
</feature>
<keyword evidence="4" id="KW-1185">Reference proteome</keyword>
<feature type="region of interest" description="Disordered" evidence="1">
    <location>
        <begin position="1"/>
        <end position="38"/>
    </location>
</feature>